<dbReference type="InterPro" id="IPR041681">
    <property type="entry name" value="PH_9"/>
</dbReference>
<dbReference type="SMART" id="SM00233">
    <property type="entry name" value="PH"/>
    <property type="match status" value="1"/>
</dbReference>
<evidence type="ECO:0008006" key="6">
    <source>
        <dbReference type="Google" id="ProtNLM"/>
    </source>
</evidence>
<dbReference type="Gene3D" id="1.10.1000.11">
    <property type="entry name" value="Arf Nucleotide-binding Site Opener,domain 2"/>
    <property type="match status" value="1"/>
</dbReference>
<dbReference type="SMART" id="SM00222">
    <property type="entry name" value="Sec7"/>
    <property type="match status" value="1"/>
</dbReference>
<feature type="domain" description="PH" evidence="2">
    <location>
        <begin position="378"/>
        <end position="514"/>
    </location>
</feature>
<keyword evidence="5" id="KW-1185">Reference proteome</keyword>
<dbReference type="OrthoDB" id="430364at2759"/>
<dbReference type="InterPro" id="IPR001849">
    <property type="entry name" value="PH_domain"/>
</dbReference>
<dbReference type="CDD" id="cd00171">
    <property type="entry name" value="Sec7"/>
    <property type="match status" value="1"/>
</dbReference>
<dbReference type="SUPFAM" id="SSF50729">
    <property type="entry name" value="PH domain-like"/>
    <property type="match status" value="1"/>
</dbReference>
<dbReference type="Pfam" id="PF15410">
    <property type="entry name" value="PH_9"/>
    <property type="match status" value="1"/>
</dbReference>
<evidence type="ECO:0000256" key="1">
    <source>
        <dbReference type="SAM" id="MobiDB-lite"/>
    </source>
</evidence>
<feature type="region of interest" description="Disordered" evidence="1">
    <location>
        <begin position="808"/>
        <end position="834"/>
    </location>
</feature>
<sequence length="1284" mass="140414">MLLKLVDIVIFLNFDCAYHSFHPSIHHVHGYDISSSISVPDHEATSQPQGPAPQQNQGSGQQQWKESPQHYLDRLKETVTKAELGNILSRESDLFHQAVLELYMERFDFRKDPIDLALRKFLLDYHFPKEAQQIDRVLQAFANRYHACNPNLFRSSDIVYTLSFSLMLLHTDAHNKNVRFKMSKEQYIRQAKSIEGVSAIPSDILEILYDNITFLKFVYAEDDLDLTGQKMAEVQSSSWFPKRRTASTQRSDSYNMIRHGSITQLSPDLSDLIPFRWPYYWKGTIELVDNVQINNQFTKAPSAFIPGLRCRDASTSFESSHSPNGYGSGHGCSQPRADQLLSPVDRIDSPFDTVRTISFDHAEGAPATPTEMESVELRVAKQGILSRKIDVENGKKSTVRGWRELGVILSGSQLLFFTDLSWFHQQRRLSHGGFNPDAPPEVDGFFATGLSEDPPPMPQALISTHDSIAVVDSTYQKYPHVFRLVCPNGKQYLFRADNEREMNDWMSKINYATVFKTAGVRLRNYRVAWAGDVVWIRDDQGRYQLRRRRRKSTTQDTLQAQMQLQLQQQQFDEGRIDLLKSKLKEIDNLIHSCAAALTNELRFTRSLEVMIPLQPSTRQKIIGSATEAGRRLRRLMLERTKLDCYRTILERDLAVVVAPAVLNSSYWGVSQHQGDERSRPTSITAVSSGGPSGGSQPGTPLGSTTDPQREWIQERVKAALQQDGQSIGSPVSATTLDPSKASSPPIKLKPTRPKMGLNDFSRTVSESVLDEHHRHQRAVTVDFPHGPAAIQAAIIDAARGGSGLITSTMGSPDATNAHSHEPHHQRHHSAQEASTKAYRNTIMVPRANQSSSLTTQSPTNTAPPSPSTPVAPTLVVGPGSTSGSTIASPMRSKTDVGSPALLSPNTMPSTTNARSRALSLPPGAQRPPMPGTTLMTMNMPRTVSIYSSSSQTANRLKKILEQGLSHFKRRGKKEGAGGEGGLTDSIVSHATGSTPSVSSSGSSVSQISTGGGGQGSSSSASQAPQNRMSTSLSLSRKSSSVGSLREWSMPESGGPLGESLLPVRPSMGSDTAGSRTGTPRIQMISQWDSDDDNDEDDDVDDDEGNVNDNDGVRDAAAAAAGASGKEDNSILGDTAGKGDDEDENDGKHIVVSPPSPLSTAQFQLDLNFGSELDLLSATQQTWEADSGNNKDDLSALTASLMVPNPLQVFIPSVEGGEHEQEEAQEEEEDHHQHGEEEEGGDSGPVSALKIQSATPSPQPPSSPSPPTMVDFDISNTVIDGDESS</sequence>
<feature type="region of interest" description="Disordered" evidence="1">
    <location>
        <begin position="316"/>
        <end position="337"/>
    </location>
</feature>
<feature type="compositionally biased region" description="Acidic residues" evidence="1">
    <location>
        <begin position="1088"/>
        <end position="1105"/>
    </location>
</feature>
<feature type="compositionally biased region" description="Low complexity" evidence="1">
    <location>
        <begin position="1106"/>
        <end position="1123"/>
    </location>
</feature>
<dbReference type="PANTHER" id="PTHR10663:SF405">
    <property type="entry name" value="ARF GUANINE NUCLEOTIDE EXCHANGE FACTOR SYT1"/>
    <property type="match status" value="1"/>
</dbReference>
<feature type="compositionally biased region" description="Polar residues" evidence="1">
    <location>
        <begin position="316"/>
        <end position="325"/>
    </location>
</feature>
<dbReference type="InterPro" id="IPR011993">
    <property type="entry name" value="PH-like_dom_sf"/>
</dbReference>
<feature type="region of interest" description="Disordered" evidence="1">
    <location>
        <begin position="668"/>
        <end position="706"/>
    </location>
</feature>
<dbReference type="Pfam" id="PF01369">
    <property type="entry name" value="Sec7"/>
    <property type="match status" value="1"/>
</dbReference>
<reference evidence="4" key="1">
    <citation type="journal article" date="2020" name="Fungal Divers.">
        <title>Resolving the Mortierellaceae phylogeny through synthesis of multi-gene phylogenetics and phylogenomics.</title>
        <authorList>
            <person name="Vandepol N."/>
            <person name="Liber J."/>
            <person name="Desiro A."/>
            <person name="Na H."/>
            <person name="Kennedy M."/>
            <person name="Barry K."/>
            <person name="Grigoriev I.V."/>
            <person name="Miller A.N."/>
            <person name="O'Donnell K."/>
            <person name="Stajich J.E."/>
            <person name="Bonito G."/>
        </authorList>
    </citation>
    <scope>NUCLEOTIDE SEQUENCE</scope>
    <source>
        <strain evidence="4">BC1065</strain>
    </source>
</reference>
<organism evidence="4 5">
    <name type="scientific">Actinomortierella ambigua</name>
    <dbReference type="NCBI Taxonomy" id="1343610"/>
    <lineage>
        <taxon>Eukaryota</taxon>
        <taxon>Fungi</taxon>
        <taxon>Fungi incertae sedis</taxon>
        <taxon>Mucoromycota</taxon>
        <taxon>Mortierellomycotina</taxon>
        <taxon>Mortierellomycetes</taxon>
        <taxon>Mortierellales</taxon>
        <taxon>Mortierellaceae</taxon>
        <taxon>Actinomortierella</taxon>
    </lineage>
</organism>
<accession>A0A9P6UC58</accession>
<feature type="region of interest" description="Disordered" evidence="1">
    <location>
        <begin position="966"/>
        <end position="1157"/>
    </location>
</feature>
<evidence type="ECO:0000313" key="5">
    <source>
        <dbReference type="Proteomes" id="UP000807716"/>
    </source>
</evidence>
<gene>
    <name evidence="4" type="ORF">DFQ27_005845</name>
</gene>
<dbReference type="PROSITE" id="PS50003">
    <property type="entry name" value="PH_DOMAIN"/>
    <property type="match status" value="1"/>
</dbReference>
<dbReference type="EMBL" id="JAAAJB010000042">
    <property type="protein sequence ID" value="KAG0268765.1"/>
    <property type="molecule type" value="Genomic_DNA"/>
</dbReference>
<feature type="compositionally biased region" description="Polar residues" evidence="1">
    <location>
        <begin position="722"/>
        <end position="742"/>
    </location>
</feature>
<evidence type="ECO:0000313" key="4">
    <source>
        <dbReference type="EMBL" id="KAG0268765.1"/>
    </source>
</evidence>
<dbReference type="InterPro" id="IPR000904">
    <property type="entry name" value="Sec7_dom"/>
</dbReference>
<dbReference type="PANTHER" id="PTHR10663">
    <property type="entry name" value="GUANYL-NUCLEOTIDE EXCHANGE FACTOR"/>
    <property type="match status" value="1"/>
</dbReference>
<protein>
    <recommendedName>
        <fullName evidence="6">SEC7 domain-containing protein</fullName>
    </recommendedName>
</protein>
<dbReference type="Gene3D" id="2.30.29.30">
    <property type="entry name" value="Pleckstrin-homology domain (PH domain)/Phosphotyrosine-binding domain (PTB)"/>
    <property type="match status" value="1"/>
</dbReference>
<feature type="compositionally biased region" description="Low complexity" evidence="1">
    <location>
        <begin position="992"/>
        <end position="1008"/>
    </location>
</feature>
<feature type="region of interest" description="Disordered" evidence="1">
    <location>
        <begin position="847"/>
        <end position="929"/>
    </location>
</feature>
<comment type="caution">
    <text evidence="4">The sequence shown here is derived from an EMBL/GenBank/DDBJ whole genome shotgun (WGS) entry which is preliminary data.</text>
</comment>
<feature type="region of interest" description="Disordered" evidence="1">
    <location>
        <begin position="1207"/>
        <end position="1284"/>
    </location>
</feature>
<dbReference type="GO" id="GO:0005085">
    <property type="term" value="F:guanyl-nucleotide exchange factor activity"/>
    <property type="evidence" value="ECO:0007669"/>
    <property type="project" value="InterPro"/>
</dbReference>
<dbReference type="Proteomes" id="UP000807716">
    <property type="component" value="Unassembled WGS sequence"/>
</dbReference>
<feature type="compositionally biased region" description="Polar residues" evidence="1">
    <location>
        <begin position="1068"/>
        <end position="1087"/>
    </location>
</feature>
<dbReference type="GO" id="GO:0032012">
    <property type="term" value="P:regulation of ARF protein signal transduction"/>
    <property type="evidence" value="ECO:0007669"/>
    <property type="project" value="InterPro"/>
</dbReference>
<dbReference type="InterPro" id="IPR023394">
    <property type="entry name" value="Sec7_C_sf"/>
</dbReference>
<evidence type="ECO:0000259" key="3">
    <source>
        <dbReference type="PROSITE" id="PS50190"/>
    </source>
</evidence>
<feature type="compositionally biased region" description="Low complexity" evidence="1">
    <location>
        <begin position="47"/>
        <end position="63"/>
    </location>
</feature>
<proteinExistence type="predicted"/>
<feature type="compositionally biased region" description="Low complexity" evidence="1">
    <location>
        <begin position="1016"/>
        <end position="1045"/>
    </location>
</feature>
<feature type="domain" description="SEC7" evidence="3">
    <location>
        <begin position="70"/>
        <end position="215"/>
    </location>
</feature>
<dbReference type="SUPFAM" id="SSF48425">
    <property type="entry name" value="Sec7 domain"/>
    <property type="match status" value="1"/>
</dbReference>
<dbReference type="FunFam" id="1.10.1000.11:FF:000002">
    <property type="entry name" value="Cytohesin 1"/>
    <property type="match status" value="1"/>
</dbReference>
<feature type="compositionally biased region" description="Polar residues" evidence="1">
    <location>
        <begin position="808"/>
        <end position="817"/>
    </location>
</feature>
<dbReference type="InterPro" id="IPR035999">
    <property type="entry name" value="Sec7_dom_sf"/>
</dbReference>
<dbReference type="PROSITE" id="PS50190">
    <property type="entry name" value="SEC7"/>
    <property type="match status" value="1"/>
</dbReference>
<feature type="compositionally biased region" description="Polar residues" evidence="1">
    <location>
        <begin position="903"/>
        <end position="914"/>
    </location>
</feature>
<name>A0A9P6UC58_9FUNG</name>
<feature type="compositionally biased region" description="Pro residues" evidence="1">
    <location>
        <begin position="1256"/>
        <end position="1266"/>
    </location>
</feature>
<feature type="compositionally biased region" description="Acidic residues" evidence="1">
    <location>
        <begin position="1219"/>
        <end position="1228"/>
    </location>
</feature>
<feature type="region of interest" description="Disordered" evidence="1">
    <location>
        <begin position="719"/>
        <end position="758"/>
    </location>
</feature>
<evidence type="ECO:0000259" key="2">
    <source>
        <dbReference type="PROSITE" id="PS50003"/>
    </source>
</evidence>
<feature type="region of interest" description="Disordered" evidence="1">
    <location>
        <begin position="39"/>
        <end position="67"/>
    </location>
</feature>